<dbReference type="Proteomes" id="UP001228049">
    <property type="component" value="Unassembled WGS sequence"/>
</dbReference>
<proteinExistence type="predicted"/>
<sequence>MHTYFPKEIGECISLYDFIDYDALSFEEHQQTSSCSQSYIFSTDNYYPDDELRIVLEGQAPALAGLGRLPQLCRYASPGQLSDIAINLSRASP</sequence>
<comment type="caution">
    <text evidence="1">The sequence shown here is derived from an EMBL/GenBank/DDBJ whole genome shotgun (WGS) entry which is preliminary data.</text>
</comment>
<dbReference type="EMBL" id="JASDAP010000027">
    <property type="protein sequence ID" value="KAK1876991.1"/>
    <property type="molecule type" value="Genomic_DNA"/>
</dbReference>
<keyword evidence="2" id="KW-1185">Reference proteome</keyword>
<accession>A0AAD9B5H4</accession>
<organism evidence="1 2">
    <name type="scientific">Dissostichus eleginoides</name>
    <name type="common">Patagonian toothfish</name>
    <name type="synonym">Dissostichus amissus</name>
    <dbReference type="NCBI Taxonomy" id="100907"/>
    <lineage>
        <taxon>Eukaryota</taxon>
        <taxon>Metazoa</taxon>
        <taxon>Chordata</taxon>
        <taxon>Craniata</taxon>
        <taxon>Vertebrata</taxon>
        <taxon>Euteleostomi</taxon>
        <taxon>Actinopterygii</taxon>
        <taxon>Neopterygii</taxon>
        <taxon>Teleostei</taxon>
        <taxon>Neoteleostei</taxon>
        <taxon>Acanthomorphata</taxon>
        <taxon>Eupercaria</taxon>
        <taxon>Perciformes</taxon>
        <taxon>Notothenioidei</taxon>
        <taxon>Nototheniidae</taxon>
        <taxon>Dissostichus</taxon>
    </lineage>
</organism>
<gene>
    <name evidence="1" type="ORF">KUDE01_002310</name>
</gene>
<evidence type="ECO:0000313" key="1">
    <source>
        <dbReference type="EMBL" id="KAK1876991.1"/>
    </source>
</evidence>
<dbReference type="AlphaFoldDB" id="A0AAD9B5H4"/>
<name>A0AAD9B5H4_DISEL</name>
<reference evidence="1" key="1">
    <citation type="submission" date="2023-04" db="EMBL/GenBank/DDBJ databases">
        <title>Chromosome-level genome of Chaenocephalus aceratus.</title>
        <authorList>
            <person name="Park H."/>
        </authorList>
    </citation>
    <scope>NUCLEOTIDE SEQUENCE</scope>
    <source>
        <strain evidence="1">DE</strain>
        <tissue evidence="1">Muscle</tissue>
    </source>
</reference>
<protein>
    <submittedName>
        <fullName evidence="1">Tetraheme cytochrome c-type</fullName>
    </submittedName>
</protein>
<evidence type="ECO:0000313" key="2">
    <source>
        <dbReference type="Proteomes" id="UP001228049"/>
    </source>
</evidence>